<dbReference type="OrthoDB" id="1452879at2"/>
<name>A0A1L7I4K9_9FLAO</name>
<dbReference type="STRING" id="1229726.GRFL_1308"/>
<reference evidence="1 2" key="1">
    <citation type="submission" date="2016-07" db="EMBL/GenBank/DDBJ databases">
        <title>Multi-omics approach to identify versatile polysaccharide utilization systems of a marine flavobacterium Gramella flava.</title>
        <authorList>
            <person name="Tang K."/>
        </authorList>
    </citation>
    <scope>NUCLEOTIDE SEQUENCE [LARGE SCALE GENOMIC DNA]</scope>
    <source>
        <strain evidence="1 2">JLT2011</strain>
    </source>
</reference>
<organism evidence="1 2">
    <name type="scientific">Christiangramia flava JLT2011</name>
    <dbReference type="NCBI Taxonomy" id="1229726"/>
    <lineage>
        <taxon>Bacteria</taxon>
        <taxon>Pseudomonadati</taxon>
        <taxon>Bacteroidota</taxon>
        <taxon>Flavobacteriia</taxon>
        <taxon>Flavobacteriales</taxon>
        <taxon>Flavobacteriaceae</taxon>
        <taxon>Christiangramia</taxon>
    </lineage>
</organism>
<dbReference type="EMBL" id="CP016359">
    <property type="protein sequence ID" value="APU68032.1"/>
    <property type="molecule type" value="Genomic_DNA"/>
</dbReference>
<proteinExistence type="predicted"/>
<evidence type="ECO:0000313" key="2">
    <source>
        <dbReference type="Proteomes" id="UP000186230"/>
    </source>
</evidence>
<dbReference type="KEGG" id="gfl:GRFL_1308"/>
<evidence type="ECO:0000313" key="1">
    <source>
        <dbReference type="EMBL" id="APU68032.1"/>
    </source>
</evidence>
<keyword evidence="2" id="KW-1185">Reference proteome</keyword>
<dbReference type="RefSeq" id="WP_139839189.1">
    <property type="nucleotide sequence ID" value="NZ_AMRU01000002.1"/>
</dbReference>
<protein>
    <submittedName>
        <fullName evidence="1">Uncharacterized protein</fullName>
    </submittedName>
</protein>
<sequence>MDITSLIIGLGLFVLFMFPIVYVLVKQNSKERKQAKALKKIAAENQLELDVINIYGSLALGLDTRNKRLIRIEEGAHEATEVIDLTAVSSVNLSKKSENMVINKIKKDRIQKLSLDLQNGQQQVSEIIFYSEEDEDDIDAEIRLNDARKWDDLLRKAMVY</sequence>
<dbReference type="Proteomes" id="UP000186230">
    <property type="component" value="Chromosome"/>
</dbReference>
<gene>
    <name evidence="1" type="ORF">GRFL_1308</name>
</gene>
<accession>A0A1L7I4K9</accession>
<dbReference type="AlphaFoldDB" id="A0A1L7I4K9"/>